<dbReference type="SUPFAM" id="SSF47413">
    <property type="entry name" value="lambda repressor-like DNA-binding domains"/>
    <property type="match status" value="1"/>
</dbReference>
<reference evidence="3" key="1">
    <citation type="submission" date="2023-07" db="EMBL/GenBank/DDBJ databases">
        <title>Conexibacter stalactiti sp. nov., isolated from stalactites in a lava cave and emended description of the genus Conexibacter.</title>
        <authorList>
            <person name="Lee S.D."/>
        </authorList>
    </citation>
    <scope>NUCLEOTIDE SEQUENCE [LARGE SCALE GENOMIC DNA]</scope>
    <source>
        <strain evidence="3">KCTC 39840</strain>
    </source>
</reference>
<dbReference type="CDD" id="cd00093">
    <property type="entry name" value="HTH_XRE"/>
    <property type="match status" value="1"/>
</dbReference>
<proteinExistence type="predicted"/>
<organism evidence="2 3">
    <name type="scientific">Conexibacter stalactiti</name>
    <dbReference type="NCBI Taxonomy" id="1940611"/>
    <lineage>
        <taxon>Bacteria</taxon>
        <taxon>Bacillati</taxon>
        <taxon>Actinomycetota</taxon>
        <taxon>Thermoleophilia</taxon>
        <taxon>Solirubrobacterales</taxon>
        <taxon>Conexibacteraceae</taxon>
        <taxon>Conexibacter</taxon>
    </lineage>
</organism>
<dbReference type="InterPro" id="IPR001387">
    <property type="entry name" value="Cro/C1-type_HTH"/>
</dbReference>
<accession>A0ABU4HJG8</accession>
<dbReference type="EMBL" id="JAWSTH010000005">
    <property type="protein sequence ID" value="MDW5593412.1"/>
    <property type="molecule type" value="Genomic_DNA"/>
</dbReference>
<gene>
    <name evidence="2" type="ORF">R7226_03625</name>
</gene>
<keyword evidence="3" id="KW-1185">Reference proteome</keyword>
<name>A0ABU4HJG8_9ACTN</name>
<dbReference type="RefSeq" id="WP_318595673.1">
    <property type="nucleotide sequence ID" value="NZ_JAWSTH010000005.1"/>
</dbReference>
<dbReference type="SMART" id="SM00530">
    <property type="entry name" value="HTH_XRE"/>
    <property type="match status" value="1"/>
</dbReference>
<evidence type="ECO:0000313" key="3">
    <source>
        <dbReference type="Proteomes" id="UP001284601"/>
    </source>
</evidence>
<evidence type="ECO:0000259" key="1">
    <source>
        <dbReference type="PROSITE" id="PS50943"/>
    </source>
</evidence>
<dbReference type="InterPro" id="IPR010982">
    <property type="entry name" value="Lambda_DNA-bd_dom_sf"/>
</dbReference>
<evidence type="ECO:0000313" key="2">
    <source>
        <dbReference type="EMBL" id="MDW5593412.1"/>
    </source>
</evidence>
<comment type="caution">
    <text evidence="2">The sequence shown here is derived from an EMBL/GenBank/DDBJ whole genome shotgun (WGS) entry which is preliminary data.</text>
</comment>
<dbReference type="Pfam" id="PF13560">
    <property type="entry name" value="HTH_31"/>
    <property type="match status" value="1"/>
</dbReference>
<dbReference type="Proteomes" id="UP001284601">
    <property type="component" value="Unassembled WGS sequence"/>
</dbReference>
<dbReference type="Gene3D" id="1.10.260.40">
    <property type="entry name" value="lambda repressor-like DNA-binding domains"/>
    <property type="match status" value="1"/>
</dbReference>
<sequence>MPRRRDSSRVGAFGRAVREVRARRGMSQMGLGRAAGLHHNYVGAIERGEINPTLGTIDKLAVGLNMPLSELAAIYERNIAEDAGERRS</sequence>
<feature type="domain" description="HTH cro/C1-type" evidence="1">
    <location>
        <begin position="17"/>
        <end position="71"/>
    </location>
</feature>
<protein>
    <submittedName>
        <fullName evidence="2">Helix-turn-helix transcriptional regulator</fullName>
    </submittedName>
</protein>
<dbReference type="PROSITE" id="PS50943">
    <property type="entry name" value="HTH_CROC1"/>
    <property type="match status" value="1"/>
</dbReference>